<accession>A0ACC1IV91</accession>
<evidence type="ECO:0000313" key="1">
    <source>
        <dbReference type="EMBL" id="KAJ1901553.1"/>
    </source>
</evidence>
<dbReference type="EMBL" id="JANBPG010000023">
    <property type="protein sequence ID" value="KAJ1901553.1"/>
    <property type="molecule type" value="Genomic_DNA"/>
</dbReference>
<dbReference type="Proteomes" id="UP001150581">
    <property type="component" value="Unassembled WGS sequence"/>
</dbReference>
<keyword evidence="2" id="KW-1185">Reference proteome</keyword>
<keyword evidence="1" id="KW-0326">Glycosidase</keyword>
<proteinExistence type="predicted"/>
<reference evidence="1" key="1">
    <citation type="submission" date="2022-07" db="EMBL/GenBank/DDBJ databases">
        <title>Phylogenomic reconstructions and comparative analyses of Kickxellomycotina fungi.</title>
        <authorList>
            <person name="Reynolds N.K."/>
            <person name="Stajich J.E."/>
            <person name="Barry K."/>
            <person name="Grigoriev I.V."/>
            <person name="Crous P."/>
            <person name="Smith M.E."/>
        </authorList>
    </citation>
    <scope>NUCLEOTIDE SEQUENCE</scope>
    <source>
        <strain evidence="1">Benny 63K</strain>
    </source>
</reference>
<protein>
    <submittedName>
        <fullName evidence="1">Glucosidase II</fullName>
        <ecNumber evidence="1">3.2.1.84</ecNumber>
    </submittedName>
</protein>
<comment type="caution">
    <text evidence="1">The sequence shown here is derived from an EMBL/GenBank/DDBJ whole genome shotgun (WGS) entry which is preliminary data.</text>
</comment>
<name>A0ACC1IV91_9FUNG</name>
<evidence type="ECO:0000313" key="2">
    <source>
        <dbReference type="Proteomes" id="UP001150581"/>
    </source>
</evidence>
<organism evidence="1 2">
    <name type="scientific">Kickxella alabastrina</name>
    <dbReference type="NCBI Taxonomy" id="61397"/>
    <lineage>
        <taxon>Eukaryota</taxon>
        <taxon>Fungi</taxon>
        <taxon>Fungi incertae sedis</taxon>
        <taxon>Zoopagomycota</taxon>
        <taxon>Kickxellomycotina</taxon>
        <taxon>Kickxellomycetes</taxon>
        <taxon>Kickxellales</taxon>
        <taxon>Kickxellaceae</taxon>
        <taxon>Kickxella</taxon>
    </lineage>
</organism>
<dbReference type="EC" id="3.2.1.84" evidence="1"/>
<sequence>MKLNNSLRTRTSTLFYLAATASLLAKVGQAVNHANFKTCEQSAFARRHRLFADTMAKKVAEPNSKNTKSSSSSSADGSTHPASSPYSVIDSSVHLDGHTVTASVQHEQAQVPLHFEIAFLKSGTVRVRVQEVDPLVPRYSEAHKHILRDEGSSLPYASPDDIKMATEAVNGLVTHTVSYVNGSSAFSVRMTENPWTLEYLVNGKPTMQLNTSGLFHFEHLRQKPADGDLDNVDGGWEETFKNWTDHKRRGPESFGLDINFYGFEHVYGIPEHTSPLSLKDTRGGGEGAYDQPYRIYNLDVFNYQLDSPMAIYGSLPFMLAHNAEATVGVFWVNSSETWVDVTRKLNRGGFKQQSVVNTHWFSESGTMDVFLLPGPSTADVYRQYSEISEQTPMPREFALGYHQCRWNYEDQEDVLAVSAKFHEHSIPYDVIWLDVEYTVGKRYFTWDYDKFPNPLGMQQELARNGHKLVTISDPHIMVDNDYRIWKEGNENGYFIKNIGGLGNYEASCWPGVSSWVDFLDPAASKWMGAQYGLDKFPESTTDMFVWNDMNEPAVFDGPEHTMDKALIQHGGWEHRDVHNLYGMTQQRSTFEGLLAREPVAMRPFLLSRSFYAGSQRYGAIWTGDNTASWGYLRASIPMLLSNNIAGMHFSGADVGGFFGNPDPELLTRWFQLGAWYPFFRGHAHFNTERREPWIFGEPYVSYIRNAIRERYRLLPHWYTLFREASLTGMPLIRPMWMEFPAEPDLFAEQDTFMVGSSIMVAAITKPDTSIPVDVLFPGEEPWYDMHTHVAYPAQLTTQFVVDLANTLVFARGGSIIPTREQQRQSSAYMKSDPFTLYVYVDQAGFAAGKLYIDDGETYDYQSGAFIERELTFLGSKLISRASPLTKNTSAHQTFVQKMSGINVERVAVVGLAIAHNVAEAVVVENGTTRTVNVSHSHSSKIVATDTVSNNSPCIVICNPAVFIGGDWEISF</sequence>
<keyword evidence="1" id="KW-0378">Hydrolase</keyword>
<gene>
    <name evidence="1" type="primary">ROT2_1</name>
    <name evidence="1" type="ORF">LPJ66_000687</name>
</gene>